<dbReference type="Proteomes" id="UP001460270">
    <property type="component" value="Unassembled WGS sequence"/>
</dbReference>
<gene>
    <name evidence="2" type="ORF">WMY93_009931</name>
</gene>
<sequence>MWGFVMHRLTLSTVKHMMQFHRFSSRGGCNAHKLRSTSVSKQKQRDAARVASASSSRRRLLKEAVYRLSGGSSRPDTARAPLVGAVPIVEGSSPPTRAVGPQSRSPARQPCLDPLLHLRPAKAPLLSRLWKALLTPSRRRAFLHASLRRVVLAPLAEPLRPKMFVVQLSLIWAGLLHRHLHSSNRRL</sequence>
<feature type="region of interest" description="Disordered" evidence="1">
    <location>
        <begin position="35"/>
        <end position="55"/>
    </location>
</feature>
<dbReference type="EMBL" id="JBBPFD010000007">
    <property type="protein sequence ID" value="KAK7918647.1"/>
    <property type="molecule type" value="Genomic_DNA"/>
</dbReference>
<dbReference type="AlphaFoldDB" id="A0AAW0PF04"/>
<comment type="caution">
    <text evidence="2">The sequence shown here is derived from an EMBL/GenBank/DDBJ whole genome shotgun (WGS) entry which is preliminary data.</text>
</comment>
<reference evidence="3" key="1">
    <citation type="submission" date="2024-04" db="EMBL/GenBank/DDBJ databases">
        <title>Salinicola lusitanus LLJ914,a marine bacterium isolated from the Okinawa Trough.</title>
        <authorList>
            <person name="Li J."/>
        </authorList>
    </citation>
    <scope>NUCLEOTIDE SEQUENCE [LARGE SCALE GENOMIC DNA]</scope>
</reference>
<keyword evidence="3" id="KW-1185">Reference proteome</keyword>
<proteinExistence type="predicted"/>
<name>A0AAW0PF04_9GOBI</name>
<organism evidence="2 3">
    <name type="scientific">Mugilogobius chulae</name>
    <name type="common">yellowstripe goby</name>
    <dbReference type="NCBI Taxonomy" id="88201"/>
    <lineage>
        <taxon>Eukaryota</taxon>
        <taxon>Metazoa</taxon>
        <taxon>Chordata</taxon>
        <taxon>Craniata</taxon>
        <taxon>Vertebrata</taxon>
        <taxon>Euteleostomi</taxon>
        <taxon>Actinopterygii</taxon>
        <taxon>Neopterygii</taxon>
        <taxon>Teleostei</taxon>
        <taxon>Neoteleostei</taxon>
        <taxon>Acanthomorphata</taxon>
        <taxon>Gobiaria</taxon>
        <taxon>Gobiiformes</taxon>
        <taxon>Gobioidei</taxon>
        <taxon>Gobiidae</taxon>
        <taxon>Gobionellinae</taxon>
        <taxon>Mugilogobius</taxon>
    </lineage>
</organism>
<evidence type="ECO:0000313" key="3">
    <source>
        <dbReference type="Proteomes" id="UP001460270"/>
    </source>
</evidence>
<protein>
    <submittedName>
        <fullName evidence="2">Uncharacterized protein</fullName>
    </submittedName>
</protein>
<evidence type="ECO:0000313" key="2">
    <source>
        <dbReference type="EMBL" id="KAK7918647.1"/>
    </source>
</evidence>
<evidence type="ECO:0000256" key="1">
    <source>
        <dbReference type="SAM" id="MobiDB-lite"/>
    </source>
</evidence>
<accession>A0AAW0PF04</accession>